<organism evidence="1 3">
    <name type="scientific">Puccinia graminis f. sp. tritici</name>
    <dbReference type="NCBI Taxonomy" id="56615"/>
    <lineage>
        <taxon>Eukaryota</taxon>
        <taxon>Fungi</taxon>
        <taxon>Dikarya</taxon>
        <taxon>Basidiomycota</taxon>
        <taxon>Pucciniomycotina</taxon>
        <taxon>Pucciniomycetes</taxon>
        <taxon>Pucciniales</taxon>
        <taxon>Pucciniaceae</taxon>
        <taxon>Puccinia</taxon>
    </lineage>
</organism>
<gene>
    <name evidence="1" type="ORF">PGT21_008849</name>
    <name evidence="2" type="ORF">PGTUg99_002065</name>
</gene>
<comment type="caution">
    <text evidence="1">The sequence shown here is derived from an EMBL/GenBank/DDBJ whole genome shotgun (WGS) entry which is preliminary data.</text>
</comment>
<evidence type="ECO:0000313" key="3">
    <source>
        <dbReference type="Proteomes" id="UP000324748"/>
    </source>
</evidence>
<dbReference type="Proteomes" id="UP000325313">
    <property type="component" value="Unassembled WGS sequence"/>
</dbReference>
<dbReference type="EMBL" id="VSWC01000145">
    <property type="protein sequence ID" value="KAA1076483.1"/>
    <property type="molecule type" value="Genomic_DNA"/>
</dbReference>
<name>A0A5B0MJS1_PUCGR</name>
<reference evidence="3 4" key="1">
    <citation type="submission" date="2019-05" db="EMBL/GenBank/DDBJ databases">
        <title>Emergence of the Ug99 lineage of the wheat stem rust pathogen through somatic hybridization.</title>
        <authorList>
            <person name="Li F."/>
            <person name="Upadhyaya N.M."/>
            <person name="Sperschneider J."/>
            <person name="Matny O."/>
            <person name="Nguyen-Phuc H."/>
            <person name="Mago R."/>
            <person name="Raley C."/>
            <person name="Miller M.E."/>
            <person name="Silverstein K.A.T."/>
            <person name="Henningsen E."/>
            <person name="Hirsch C.D."/>
            <person name="Visser B."/>
            <person name="Pretorius Z.A."/>
            <person name="Steffenson B.J."/>
            <person name="Schwessinger B."/>
            <person name="Dodds P.N."/>
            <person name="Figueroa M."/>
        </authorList>
    </citation>
    <scope>NUCLEOTIDE SEQUENCE [LARGE SCALE GENOMIC DNA]</scope>
    <source>
        <strain evidence="1">21-0</strain>
        <strain evidence="2 4">Ug99</strain>
    </source>
</reference>
<dbReference type="Proteomes" id="UP000324748">
    <property type="component" value="Unassembled WGS sequence"/>
</dbReference>
<accession>A0A5B0MJS1</accession>
<sequence>MAALEIRDPEHPDHEAARASLIRKLDLLVLPNRATNVLSRSFAVYYNQTSTTTQVMEVVPHWEEVAIEGVDILFNDFQASLFRVCDSFVLQVVGPVLSTGQGFPTAKPRARSHIGNLDPSGSYRPDSPWFGSPPSKFSTLNLTISSVSFPTHRHTTRFNRIANLSSHQQYNTLLRCSHFTAYQIIVRTAGNQSKARFWSIRLNRRGLG</sequence>
<keyword evidence="3" id="KW-1185">Reference proteome</keyword>
<evidence type="ECO:0000313" key="4">
    <source>
        <dbReference type="Proteomes" id="UP000325313"/>
    </source>
</evidence>
<proteinExistence type="predicted"/>
<evidence type="ECO:0000313" key="2">
    <source>
        <dbReference type="EMBL" id="KAA1098620.1"/>
    </source>
</evidence>
<dbReference type="AlphaFoldDB" id="A0A5B0MJS1"/>
<dbReference type="EMBL" id="VDEP01000348">
    <property type="protein sequence ID" value="KAA1098620.1"/>
    <property type="molecule type" value="Genomic_DNA"/>
</dbReference>
<protein>
    <submittedName>
        <fullName evidence="1">Uncharacterized protein</fullName>
    </submittedName>
</protein>
<evidence type="ECO:0000313" key="1">
    <source>
        <dbReference type="EMBL" id="KAA1076483.1"/>
    </source>
</evidence>